<dbReference type="PROSITE" id="PS51257">
    <property type="entry name" value="PROKAR_LIPOPROTEIN"/>
    <property type="match status" value="1"/>
</dbReference>
<dbReference type="SUPFAM" id="SSF53850">
    <property type="entry name" value="Periplasmic binding protein-like II"/>
    <property type="match status" value="1"/>
</dbReference>
<dbReference type="OrthoDB" id="7918484at2"/>
<gene>
    <name evidence="2" type="ORF">E1262_06345</name>
</gene>
<sequence>MHVSTGKLRPRRWLTHAATAAAASLLLAACGGGSDNAEGDGSITLRVGWYGGDPLHAALEEALDQYQQDNPDVTVEVSRAAFADYFDRLATETAGRSGPDVTRMSMSYFADYAGRSALQPLDDLVGDTIVVDGLDEDVQESGVLNDEYFGVPQSVISHALLIDPELLATLGAEPPSPEWTWDQYAEWAKAIGQANPGFYGSSDMGGQLQAFEVWVRQHGSELFTEDGTGLAFDRSVLEDWWTYWQSMRDEGGAPPADITADSDTFETSVLTQGLAPSTYVFVQQIMFFQALNEHPLELQPMPTTEGGDPGQFLKALDFWSISSTSEHPEEAAELIDYLVNDPQAIQTIGLNLGVPPSQEARDQLDTDPATPEGKAIAYVESLGDDRVGPPPGPWPRGYGELLALFTKLGEDIAFGSTDIGAASEQFFSEADRVLEGF</sequence>
<feature type="signal peptide" evidence="1">
    <location>
        <begin position="1"/>
        <end position="28"/>
    </location>
</feature>
<organism evidence="2 3">
    <name type="scientific">Jiangella aurantiaca</name>
    <dbReference type="NCBI Taxonomy" id="2530373"/>
    <lineage>
        <taxon>Bacteria</taxon>
        <taxon>Bacillati</taxon>
        <taxon>Actinomycetota</taxon>
        <taxon>Actinomycetes</taxon>
        <taxon>Jiangellales</taxon>
        <taxon>Jiangellaceae</taxon>
        <taxon>Jiangella</taxon>
    </lineage>
</organism>
<feature type="chain" id="PRO_5039409363" evidence="1">
    <location>
        <begin position="29"/>
        <end position="437"/>
    </location>
</feature>
<dbReference type="InterPro" id="IPR006059">
    <property type="entry name" value="SBP"/>
</dbReference>
<keyword evidence="3" id="KW-1185">Reference proteome</keyword>
<name>A0A4R5AM28_9ACTN</name>
<keyword evidence="1" id="KW-0732">Signal</keyword>
<dbReference type="EMBL" id="SMLB01000006">
    <property type="protein sequence ID" value="TDD71232.1"/>
    <property type="molecule type" value="Genomic_DNA"/>
</dbReference>
<evidence type="ECO:0000313" key="2">
    <source>
        <dbReference type="EMBL" id="TDD71232.1"/>
    </source>
</evidence>
<evidence type="ECO:0000313" key="3">
    <source>
        <dbReference type="Proteomes" id="UP000295217"/>
    </source>
</evidence>
<dbReference type="AlphaFoldDB" id="A0A4R5AM28"/>
<reference evidence="2 3" key="1">
    <citation type="submission" date="2019-02" db="EMBL/GenBank/DDBJ databases">
        <title>Draft genome sequences of novel Actinobacteria.</title>
        <authorList>
            <person name="Sahin N."/>
            <person name="Ay H."/>
            <person name="Saygin H."/>
        </authorList>
    </citation>
    <scope>NUCLEOTIDE SEQUENCE [LARGE SCALE GENOMIC DNA]</scope>
    <source>
        <strain evidence="2 3">8K307</strain>
    </source>
</reference>
<evidence type="ECO:0000256" key="1">
    <source>
        <dbReference type="SAM" id="SignalP"/>
    </source>
</evidence>
<proteinExistence type="predicted"/>
<comment type="caution">
    <text evidence="2">The sequence shown here is derived from an EMBL/GenBank/DDBJ whole genome shotgun (WGS) entry which is preliminary data.</text>
</comment>
<dbReference type="Pfam" id="PF01547">
    <property type="entry name" value="SBP_bac_1"/>
    <property type="match status" value="1"/>
</dbReference>
<protein>
    <submittedName>
        <fullName evidence="2">Extracellular solute-binding protein</fullName>
    </submittedName>
</protein>
<dbReference type="Gene3D" id="3.40.190.10">
    <property type="entry name" value="Periplasmic binding protein-like II"/>
    <property type="match status" value="2"/>
</dbReference>
<dbReference type="InterPro" id="IPR050490">
    <property type="entry name" value="Bact_solute-bd_prot1"/>
</dbReference>
<dbReference type="PANTHER" id="PTHR43649">
    <property type="entry name" value="ARABINOSE-BINDING PROTEIN-RELATED"/>
    <property type="match status" value="1"/>
</dbReference>
<dbReference type="PANTHER" id="PTHR43649:SF11">
    <property type="entry name" value="ABC TRANSPORTER SUBSTRATE-BINDING PROTEIN YESO-RELATED"/>
    <property type="match status" value="1"/>
</dbReference>
<accession>A0A4R5AM28</accession>
<dbReference type="Proteomes" id="UP000295217">
    <property type="component" value="Unassembled WGS sequence"/>
</dbReference>